<protein>
    <recommendedName>
        <fullName evidence="3">Alpha/beta fold hydrolase</fullName>
    </recommendedName>
</protein>
<dbReference type="PIRSF" id="PIRSF033909">
    <property type="entry name" value="UCP033909"/>
    <property type="match status" value="1"/>
</dbReference>
<evidence type="ECO:0000313" key="1">
    <source>
        <dbReference type="EMBL" id="SIT56175.1"/>
    </source>
</evidence>
<dbReference type="PANTHER" id="PTHR36513:SF1">
    <property type="entry name" value="TRANSMEMBRANE PROTEIN"/>
    <property type="match status" value="1"/>
</dbReference>
<dbReference type="InterPro" id="IPR029058">
    <property type="entry name" value="AB_hydrolase_fold"/>
</dbReference>
<proteinExistence type="predicted"/>
<dbReference type="Gene3D" id="3.40.50.1820">
    <property type="entry name" value="alpha/beta hydrolase"/>
    <property type="match status" value="1"/>
</dbReference>
<evidence type="ECO:0008006" key="3">
    <source>
        <dbReference type="Google" id="ProtNLM"/>
    </source>
</evidence>
<dbReference type="Proteomes" id="UP000188388">
    <property type="component" value="Unassembled WGS sequence"/>
</dbReference>
<accession>A0A1R3V8F6</accession>
<gene>
    <name evidence="1" type="ORF">BQ8794_270002</name>
</gene>
<dbReference type="STRING" id="1631249.BQ8794_270002"/>
<reference evidence="2" key="1">
    <citation type="submission" date="2017-01" db="EMBL/GenBank/DDBJ databases">
        <authorList>
            <person name="Brunel B."/>
        </authorList>
    </citation>
    <scope>NUCLEOTIDE SEQUENCE [LARGE SCALE GENOMIC DNA]</scope>
</reference>
<dbReference type="AlphaFoldDB" id="A0A1R3V8F6"/>
<dbReference type="SUPFAM" id="SSF53474">
    <property type="entry name" value="alpha/beta-Hydrolases"/>
    <property type="match status" value="1"/>
</dbReference>
<dbReference type="EMBL" id="FTPD01000020">
    <property type="protein sequence ID" value="SIT56175.1"/>
    <property type="molecule type" value="Genomic_DNA"/>
</dbReference>
<dbReference type="InterPro" id="IPR014586">
    <property type="entry name" value="UCP033909"/>
</dbReference>
<dbReference type="Pfam" id="PF05990">
    <property type="entry name" value="DUF900"/>
    <property type="match status" value="1"/>
</dbReference>
<dbReference type="InterPro" id="IPR010297">
    <property type="entry name" value="DUF900_hydrolase"/>
</dbReference>
<name>A0A1R3V8F6_9HYPH</name>
<evidence type="ECO:0000313" key="2">
    <source>
        <dbReference type="Proteomes" id="UP000188388"/>
    </source>
</evidence>
<organism evidence="1 2">
    <name type="scientific">Mesorhizobium prunaredense</name>
    <dbReference type="NCBI Taxonomy" id="1631249"/>
    <lineage>
        <taxon>Bacteria</taxon>
        <taxon>Pseudomonadati</taxon>
        <taxon>Pseudomonadota</taxon>
        <taxon>Alphaproteobacteria</taxon>
        <taxon>Hyphomicrobiales</taxon>
        <taxon>Phyllobacteriaceae</taxon>
        <taxon>Mesorhizobium</taxon>
    </lineage>
</organism>
<dbReference type="PANTHER" id="PTHR36513">
    <property type="entry name" value="ABC TRANSMEMBRANE TYPE-1 DOMAIN-CONTAINING PROTEIN"/>
    <property type="match status" value="1"/>
</dbReference>
<sequence length="426" mass="45797">MVTVAAASYHLQLDRAGPWLYQNSERRHQLDVLPAGACVTVRSKTFLVVAFALAVTGCVGRKTHDLLNTTTVTVPASDIAATHEIFVATTRKKATKDPRQVFDGDRSPTTSFASVEVTVPKIHQVGAIERVRGSANSNPAKDFTATEVEFYEGDPQFAKAVGADIAMRGDRALVFVHGFNNGFDDGIYRLTQIAHDTKYPGTPVLFSWASSGKTTGYIYDKESANAARDDLEETLRMLAKTKAKSIDIIAHSMGTWVTMEALRQLAITGDRDLGDKLGYVILASPDIDVDVFKKQMIRYGKPDKPFAILLSGDDRALRLSSLISGDKPRVGDYGDAADLASYGVSVVDLSKTKGGDRLNHAKFADNPFLVQLLGDRLRAPAGLASDEVNPAQPIDNLGQGIGKAVGSVAEIVITTPFKVLTIATGG</sequence>
<keyword evidence="2" id="KW-1185">Reference proteome</keyword>